<proteinExistence type="predicted"/>
<reference evidence="3 4" key="1">
    <citation type="journal article" date="2016" name="Nat. Commun.">
        <title>Ectomycorrhizal ecology is imprinted in the genome of the dominant symbiotic fungus Cenococcum geophilum.</title>
        <authorList>
            <consortium name="DOE Joint Genome Institute"/>
            <person name="Peter M."/>
            <person name="Kohler A."/>
            <person name="Ohm R.A."/>
            <person name="Kuo A."/>
            <person name="Krutzmann J."/>
            <person name="Morin E."/>
            <person name="Arend M."/>
            <person name="Barry K.W."/>
            <person name="Binder M."/>
            <person name="Choi C."/>
            <person name="Clum A."/>
            <person name="Copeland A."/>
            <person name="Grisel N."/>
            <person name="Haridas S."/>
            <person name="Kipfer T."/>
            <person name="LaButti K."/>
            <person name="Lindquist E."/>
            <person name="Lipzen A."/>
            <person name="Maire R."/>
            <person name="Meier B."/>
            <person name="Mihaltcheva S."/>
            <person name="Molinier V."/>
            <person name="Murat C."/>
            <person name="Poggeler S."/>
            <person name="Quandt C.A."/>
            <person name="Sperisen C."/>
            <person name="Tritt A."/>
            <person name="Tisserant E."/>
            <person name="Crous P.W."/>
            <person name="Henrissat B."/>
            <person name="Nehls U."/>
            <person name="Egli S."/>
            <person name="Spatafora J.W."/>
            <person name="Grigoriev I.V."/>
            <person name="Martin F.M."/>
        </authorList>
    </citation>
    <scope>NUCLEOTIDE SEQUENCE [LARGE SCALE GENOMIC DNA]</scope>
    <source>
        <strain evidence="3 4">CBS 459.81</strain>
    </source>
</reference>
<name>A0A8E2E2K5_9PEZI</name>
<sequence>MNHRLGDKTRCGLLGFCGTGYLWILLYFGIDFDQDQLSKAPCTTSDSILNDLRAMIEPLSTLTSTCASVLAQERDPFPALKEIQNVPEWNIFLDTIKTPPSGPDYLFRAHKHVGTSQPIFVSELNIPFDLEFRRAFSIDKFAVLLNKHLTKSKTERTTREKIKTPFVSLSSSLHWTIHTAGQKWKDRDAEEAVGLAIFDVKKMRQTSDTTIFRVSDVIESLTSQGRGDLISGEAKVWAGNCDEYVSMGGIHDSGLVRWVLWEELYSSPAKILSDCFLKAYTLGKYRQWMQEQQVELENICQRIVGFAKVIAGPRDDLLSTLIELILEPGIQFWGFETESSEDVRDRALALVNELTLDKLSRLSI</sequence>
<dbReference type="Pfam" id="PF24494">
    <property type="entry name" value="DUF7587"/>
    <property type="match status" value="1"/>
</dbReference>
<dbReference type="Proteomes" id="UP000250266">
    <property type="component" value="Unassembled WGS sequence"/>
</dbReference>
<evidence type="ECO:0000313" key="3">
    <source>
        <dbReference type="EMBL" id="OCK76191.1"/>
    </source>
</evidence>
<dbReference type="AlphaFoldDB" id="A0A8E2E2K5"/>
<protein>
    <recommendedName>
        <fullName evidence="2">DUF7587 domain-containing protein</fullName>
    </recommendedName>
</protein>
<keyword evidence="1" id="KW-1133">Transmembrane helix</keyword>
<dbReference type="OrthoDB" id="3798384at2759"/>
<organism evidence="3 4">
    <name type="scientific">Lepidopterella palustris CBS 459.81</name>
    <dbReference type="NCBI Taxonomy" id="1314670"/>
    <lineage>
        <taxon>Eukaryota</taxon>
        <taxon>Fungi</taxon>
        <taxon>Dikarya</taxon>
        <taxon>Ascomycota</taxon>
        <taxon>Pezizomycotina</taxon>
        <taxon>Dothideomycetes</taxon>
        <taxon>Pleosporomycetidae</taxon>
        <taxon>Mytilinidiales</taxon>
        <taxon>Argynnaceae</taxon>
        <taxon>Lepidopterella</taxon>
    </lineage>
</organism>
<feature type="transmembrane region" description="Helical" evidence="1">
    <location>
        <begin position="12"/>
        <end position="30"/>
    </location>
</feature>
<keyword evidence="1" id="KW-0812">Transmembrane</keyword>
<gene>
    <name evidence="3" type="ORF">K432DRAFT_446192</name>
</gene>
<evidence type="ECO:0000313" key="4">
    <source>
        <dbReference type="Proteomes" id="UP000250266"/>
    </source>
</evidence>
<feature type="domain" description="DUF7587" evidence="2">
    <location>
        <begin position="103"/>
        <end position="253"/>
    </location>
</feature>
<dbReference type="EMBL" id="KV745234">
    <property type="protein sequence ID" value="OCK76191.1"/>
    <property type="molecule type" value="Genomic_DNA"/>
</dbReference>
<evidence type="ECO:0000256" key="1">
    <source>
        <dbReference type="SAM" id="Phobius"/>
    </source>
</evidence>
<keyword evidence="1" id="KW-0472">Membrane</keyword>
<accession>A0A8E2E2K5</accession>
<dbReference type="InterPro" id="IPR056009">
    <property type="entry name" value="DUF7587"/>
</dbReference>
<evidence type="ECO:0000259" key="2">
    <source>
        <dbReference type="Pfam" id="PF24494"/>
    </source>
</evidence>
<keyword evidence="4" id="KW-1185">Reference proteome</keyword>